<keyword evidence="2" id="KW-1185">Reference proteome</keyword>
<gene>
    <name evidence="1" type="ORF">ACFPQ4_12750</name>
</gene>
<reference evidence="2" key="1">
    <citation type="journal article" date="2019" name="Int. J. Syst. Evol. Microbiol.">
        <title>The Global Catalogue of Microorganisms (GCM) 10K type strain sequencing project: providing services to taxonomists for standard genome sequencing and annotation.</title>
        <authorList>
            <consortium name="The Broad Institute Genomics Platform"/>
            <consortium name="The Broad Institute Genome Sequencing Center for Infectious Disease"/>
            <person name="Wu L."/>
            <person name="Ma J."/>
        </authorList>
    </citation>
    <scope>NUCLEOTIDE SEQUENCE [LARGE SCALE GENOMIC DNA]</scope>
    <source>
        <strain evidence="2">CGMCC 1.18578</strain>
    </source>
</reference>
<dbReference type="EMBL" id="JBHSNC010000038">
    <property type="protein sequence ID" value="MFC5530299.1"/>
    <property type="molecule type" value="Genomic_DNA"/>
</dbReference>
<accession>A0ABW0R1F7</accession>
<sequence>MLDEASIRDIGYETTVQKIIDEETKAFFADQKILAIFLTYVL</sequence>
<protein>
    <submittedName>
        <fullName evidence="1">Uncharacterized protein</fullName>
    </submittedName>
</protein>
<dbReference type="Proteomes" id="UP001596108">
    <property type="component" value="Unassembled WGS sequence"/>
</dbReference>
<proteinExistence type="predicted"/>
<dbReference type="RefSeq" id="WP_378112238.1">
    <property type="nucleotide sequence ID" value="NZ_JBHSNC010000038.1"/>
</dbReference>
<organism evidence="1 2">
    <name type="scientific">Cohnella yongneupensis</name>
    <dbReference type="NCBI Taxonomy" id="425006"/>
    <lineage>
        <taxon>Bacteria</taxon>
        <taxon>Bacillati</taxon>
        <taxon>Bacillota</taxon>
        <taxon>Bacilli</taxon>
        <taxon>Bacillales</taxon>
        <taxon>Paenibacillaceae</taxon>
        <taxon>Cohnella</taxon>
    </lineage>
</organism>
<evidence type="ECO:0000313" key="2">
    <source>
        <dbReference type="Proteomes" id="UP001596108"/>
    </source>
</evidence>
<evidence type="ECO:0000313" key="1">
    <source>
        <dbReference type="EMBL" id="MFC5530299.1"/>
    </source>
</evidence>
<name>A0ABW0R1F7_9BACL</name>
<comment type="caution">
    <text evidence="1">The sequence shown here is derived from an EMBL/GenBank/DDBJ whole genome shotgun (WGS) entry which is preliminary data.</text>
</comment>